<dbReference type="AlphaFoldDB" id="A0A221MC14"/>
<dbReference type="PANTHER" id="PTHR43648:SF1">
    <property type="entry name" value="ELECTRON TRANSFER FLAVOPROTEIN BETA SUBUNIT LYSINE METHYLTRANSFERASE"/>
    <property type="match status" value="1"/>
</dbReference>
<evidence type="ECO:0000256" key="3">
    <source>
        <dbReference type="ARBA" id="ARBA00022603"/>
    </source>
</evidence>
<feature type="binding site" evidence="6">
    <location>
        <position position="248"/>
    </location>
    <ligand>
        <name>S-adenosyl-L-methionine</name>
        <dbReference type="ChEBI" id="CHEBI:59789"/>
    </ligand>
</feature>
<dbReference type="GO" id="GO:0032259">
    <property type="term" value="P:methylation"/>
    <property type="evidence" value="ECO:0007669"/>
    <property type="project" value="UniProtKB-KW"/>
</dbReference>
<evidence type="ECO:0000313" key="9">
    <source>
        <dbReference type="Proteomes" id="UP000204391"/>
    </source>
</evidence>
<accession>A0A221MC14</accession>
<dbReference type="EMBL" id="CP022437">
    <property type="protein sequence ID" value="ASN05185.1"/>
    <property type="molecule type" value="Genomic_DNA"/>
</dbReference>
<feature type="binding site" evidence="6">
    <location>
        <position position="162"/>
    </location>
    <ligand>
        <name>S-adenosyl-L-methionine</name>
        <dbReference type="ChEBI" id="CHEBI:59789"/>
    </ligand>
</feature>
<evidence type="ECO:0000256" key="7">
    <source>
        <dbReference type="SAM" id="Coils"/>
    </source>
</evidence>
<keyword evidence="2 6" id="KW-0963">Cytoplasm</keyword>
<evidence type="ECO:0000313" key="8">
    <source>
        <dbReference type="EMBL" id="ASN05185.1"/>
    </source>
</evidence>
<dbReference type="InterPro" id="IPR050078">
    <property type="entry name" value="Ribosomal_L11_MeTrfase_PrmA"/>
</dbReference>
<dbReference type="InterPro" id="IPR004498">
    <property type="entry name" value="Ribosomal_PrmA_MeTrfase"/>
</dbReference>
<dbReference type="KEGG" id="vne:CFK40_09225"/>
<dbReference type="GO" id="GO:0005737">
    <property type="term" value="C:cytoplasm"/>
    <property type="evidence" value="ECO:0007669"/>
    <property type="project" value="UniProtKB-SubCell"/>
</dbReference>
<dbReference type="SUPFAM" id="SSF53335">
    <property type="entry name" value="S-adenosyl-L-methionine-dependent methyltransferases"/>
    <property type="match status" value="1"/>
</dbReference>
<dbReference type="GO" id="GO:0005840">
    <property type="term" value="C:ribosome"/>
    <property type="evidence" value="ECO:0007669"/>
    <property type="project" value="UniProtKB-KW"/>
</dbReference>
<dbReference type="PANTHER" id="PTHR43648">
    <property type="entry name" value="ELECTRON TRANSFER FLAVOPROTEIN BETA SUBUNIT LYSINE METHYLTRANSFERASE"/>
    <property type="match status" value="1"/>
</dbReference>
<keyword evidence="3 6" id="KW-0489">Methyltransferase</keyword>
<feature type="binding site" evidence="6">
    <location>
        <position position="205"/>
    </location>
    <ligand>
        <name>S-adenosyl-L-methionine</name>
        <dbReference type="ChEBI" id="CHEBI:59789"/>
    </ligand>
</feature>
<keyword evidence="8" id="KW-0689">Ribosomal protein</keyword>
<dbReference type="GO" id="GO:0016279">
    <property type="term" value="F:protein-lysine N-methyltransferase activity"/>
    <property type="evidence" value="ECO:0007669"/>
    <property type="project" value="RHEA"/>
</dbReference>
<dbReference type="OrthoDB" id="9785995at2"/>
<dbReference type="Pfam" id="PF06325">
    <property type="entry name" value="PrmA"/>
    <property type="match status" value="1"/>
</dbReference>
<gene>
    <name evidence="6" type="primary">prmA</name>
    <name evidence="8" type="ORF">CFK40_09225</name>
</gene>
<dbReference type="NCBIfam" id="TIGR00406">
    <property type="entry name" value="prmA"/>
    <property type="match status" value="1"/>
</dbReference>
<keyword evidence="5 6" id="KW-0949">S-adenosyl-L-methionine</keyword>
<dbReference type="PIRSF" id="PIRSF000401">
    <property type="entry name" value="RPL11_MTase"/>
    <property type="match status" value="1"/>
</dbReference>
<dbReference type="CDD" id="cd02440">
    <property type="entry name" value="AdoMet_MTases"/>
    <property type="match status" value="1"/>
</dbReference>
<keyword evidence="9" id="KW-1185">Reference proteome</keyword>
<dbReference type="HAMAP" id="MF_00735">
    <property type="entry name" value="Methyltr_PrmA"/>
    <property type="match status" value="1"/>
</dbReference>
<dbReference type="EC" id="2.1.1.-" evidence="6"/>
<organism evidence="8 9">
    <name type="scientific">Virgibacillus necropolis</name>
    <dbReference type="NCBI Taxonomy" id="163877"/>
    <lineage>
        <taxon>Bacteria</taxon>
        <taxon>Bacillati</taxon>
        <taxon>Bacillota</taxon>
        <taxon>Bacilli</taxon>
        <taxon>Bacillales</taxon>
        <taxon>Bacillaceae</taxon>
        <taxon>Virgibacillus</taxon>
    </lineage>
</organism>
<dbReference type="Gene3D" id="3.40.50.150">
    <property type="entry name" value="Vaccinia Virus protein VP39"/>
    <property type="match status" value="1"/>
</dbReference>
<comment type="similarity">
    <text evidence="1 6">Belongs to the methyltransferase superfamily. PrmA family.</text>
</comment>
<comment type="function">
    <text evidence="6">Methylates ribosomal protein L11.</text>
</comment>
<keyword evidence="7" id="KW-0175">Coiled coil</keyword>
<keyword evidence="8" id="KW-0687">Ribonucleoprotein</keyword>
<feature type="coiled-coil region" evidence="7">
    <location>
        <begin position="206"/>
        <end position="233"/>
    </location>
</feature>
<feature type="binding site" evidence="6">
    <location>
        <position position="183"/>
    </location>
    <ligand>
        <name>S-adenosyl-L-methionine</name>
        <dbReference type="ChEBI" id="CHEBI:59789"/>
    </ligand>
</feature>
<comment type="subcellular location">
    <subcellularLocation>
        <location evidence="6">Cytoplasm</location>
    </subcellularLocation>
</comment>
<evidence type="ECO:0000256" key="4">
    <source>
        <dbReference type="ARBA" id="ARBA00022679"/>
    </source>
</evidence>
<reference evidence="8 9" key="1">
    <citation type="journal article" date="2003" name="Int. J. Syst. Evol. Microbiol.">
        <title>Virgibacillus carmonensis sp. nov., Virgibacillus necropolis sp. nov. and Virgibacillus picturae sp. nov., three novel species isolated from deteriorated mural paintings, transfer of the species of the genus salibacillus to Virgibacillus, as Virgibacillus marismortui comb. nov. and Virgibacillus salexigens comb. nov., and emended description of the genus Virgibacillus.</title>
        <authorList>
            <person name="Heyrman J."/>
            <person name="Logan N.A."/>
            <person name="Busse H.J."/>
            <person name="Balcaen A."/>
            <person name="Lebbe L."/>
            <person name="Rodriguez-Diaz M."/>
            <person name="Swings J."/>
            <person name="De Vos P."/>
        </authorList>
    </citation>
    <scope>NUCLEOTIDE SEQUENCE [LARGE SCALE GENOMIC DNA]</scope>
    <source>
        <strain evidence="8 9">LMG 19488</strain>
    </source>
</reference>
<dbReference type="RefSeq" id="WP_089532035.1">
    <property type="nucleotide sequence ID" value="NZ_CP022437.1"/>
</dbReference>
<evidence type="ECO:0000256" key="2">
    <source>
        <dbReference type="ARBA" id="ARBA00022490"/>
    </source>
</evidence>
<protein>
    <recommendedName>
        <fullName evidence="6">Ribosomal protein L11 methyltransferase</fullName>
        <shortName evidence="6">L11 Mtase</shortName>
        <ecNumber evidence="6">2.1.1.-</ecNumber>
    </recommendedName>
</protein>
<evidence type="ECO:0000256" key="6">
    <source>
        <dbReference type="HAMAP-Rule" id="MF_00735"/>
    </source>
</evidence>
<proteinExistence type="inferred from homology"/>
<dbReference type="Proteomes" id="UP000204391">
    <property type="component" value="Chromosome"/>
</dbReference>
<evidence type="ECO:0000256" key="1">
    <source>
        <dbReference type="ARBA" id="ARBA00009741"/>
    </source>
</evidence>
<sequence length="323" mass="36175">MKWSEICVHTTNEAIEPISNILHETGASGVVIEDPIDLITEREDKFGELYELNKDEYPEEGVYIKAYLHINSFLGETVDEIKQAVNNLLLYDIDIGRNTITLTEINEEDWATSWKKYYKPVKISKKITIVPTWEDYKPKSPDEIVLELDPGMAFGTGTHPTTVLSIQGIERYIKENDEVIDVGCGSGVLSIASVLLGAGEVSAYDLDDIAVESTKLNAKLNKAEKKISAKQNNLLDNVNKQSDLIVSNILAEIIVRFIKEAWDNLKQDGLFITSGIIQAKKDLVKDQLQQNGFSIIEVNEMEDWVSIVAKKSESCRSTTYGLD</sequence>
<evidence type="ECO:0000256" key="5">
    <source>
        <dbReference type="ARBA" id="ARBA00022691"/>
    </source>
</evidence>
<dbReference type="InterPro" id="IPR029063">
    <property type="entry name" value="SAM-dependent_MTases_sf"/>
</dbReference>
<keyword evidence="4 6" id="KW-0808">Transferase</keyword>
<comment type="catalytic activity">
    <reaction evidence="6">
        <text>L-lysyl-[protein] + 3 S-adenosyl-L-methionine = N(6),N(6),N(6)-trimethyl-L-lysyl-[protein] + 3 S-adenosyl-L-homocysteine + 3 H(+)</text>
        <dbReference type="Rhea" id="RHEA:54192"/>
        <dbReference type="Rhea" id="RHEA-COMP:9752"/>
        <dbReference type="Rhea" id="RHEA-COMP:13826"/>
        <dbReference type="ChEBI" id="CHEBI:15378"/>
        <dbReference type="ChEBI" id="CHEBI:29969"/>
        <dbReference type="ChEBI" id="CHEBI:57856"/>
        <dbReference type="ChEBI" id="CHEBI:59789"/>
        <dbReference type="ChEBI" id="CHEBI:61961"/>
    </reaction>
</comment>
<name>A0A221MC14_9BACI</name>